<dbReference type="EMBL" id="SIJB01000054">
    <property type="protein sequence ID" value="NBI31025.1"/>
    <property type="molecule type" value="Genomic_DNA"/>
</dbReference>
<proteinExistence type="predicted"/>
<dbReference type="RefSeq" id="WP_160647846.1">
    <property type="nucleotide sequence ID" value="NZ_SIJB01000054.1"/>
</dbReference>
<organism evidence="1 2">
    <name type="scientific">Chengkuizengella marina</name>
    <dbReference type="NCBI Taxonomy" id="2507566"/>
    <lineage>
        <taxon>Bacteria</taxon>
        <taxon>Bacillati</taxon>
        <taxon>Bacillota</taxon>
        <taxon>Bacilli</taxon>
        <taxon>Bacillales</taxon>
        <taxon>Paenibacillaceae</taxon>
        <taxon>Chengkuizengella</taxon>
    </lineage>
</organism>
<evidence type="ECO:0000313" key="2">
    <source>
        <dbReference type="Proteomes" id="UP000448943"/>
    </source>
</evidence>
<evidence type="ECO:0000313" key="1">
    <source>
        <dbReference type="EMBL" id="NBI31025.1"/>
    </source>
</evidence>
<protein>
    <submittedName>
        <fullName evidence="1">Uncharacterized protein</fullName>
    </submittedName>
</protein>
<accession>A0A6N9Q7Y3</accession>
<comment type="caution">
    <text evidence="1">The sequence shown here is derived from an EMBL/GenBank/DDBJ whole genome shotgun (WGS) entry which is preliminary data.</text>
</comment>
<sequence>MDDGSFAVAQTITEYQDEKPKAISALGLNQYDYTHMRSSGIHSMSFVIHVPALLYPDPRLQFNNNIEVASANNVAYLEIL</sequence>
<dbReference type="AlphaFoldDB" id="A0A6N9Q7Y3"/>
<name>A0A6N9Q7Y3_9BACL</name>
<dbReference type="Proteomes" id="UP000448943">
    <property type="component" value="Unassembled WGS sequence"/>
</dbReference>
<keyword evidence="2" id="KW-1185">Reference proteome</keyword>
<gene>
    <name evidence="1" type="ORF">ERL59_18925</name>
</gene>
<reference evidence="1 2" key="1">
    <citation type="submission" date="2019-01" db="EMBL/GenBank/DDBJ databases">
        <title>Chengkuizengella sp. nov., isolated from deep-sea sediment of East Pacific Ocean.</title>
        <authorList>
            <person name="Yang J."/>
            <person name="Lai Q."/>
            <person name="Shao Z."/>
        </authorList>
    </citation>
    <scope>NUCLEOTIDE SEQUENCE [LARGE SCALE GENOMIC DNA]</scope>
    <source>
        <strain evidence="1 2">YPA3-1-1</strain>
    </source>
</reference>